<proteinExistence type="predicted"/>
<feature type="transmembrane region" description="Helical" evidence="1">
    <location>
        <begin position="51"/>
        <end position="73"/>
    </location>
</feature>
<dbReference type="STRING" id="1297750.SAMN05444405_11663"/>
<organism evidence="2 3">
    <name type="scientific">Bacteroides luti</name>
    <dbReference type="NCBI Taxonomy" id="1297750"/>
    <lineage>
        <taxon>Bacteria</taxon>
        <taxon>Pseudomonadati</taxon>
        <taxon>Bacteroidota</taxon>
        <taxon>Bacteroidia</taxon>
        <taxon>Bacteroidales</taxon>
        <taxon>Bacteroidaceae</taxon>
        <taxon>Bacteroides</taxon>
    </lineage>
</organism>
<keyword evidence="1" id="KW-1133">Transmembrane helix</keyword>
<reference evidence="2 3" key="1">
    <citation type="submission" date="2016-11" db="EMBL/GenBank/DDBJ databases">
        <authorList>
            <person name="Jaros S."/>
            <person name="Januszkiewicz K."/>
            <person name="Wedrychowicz H."/>
        </authorList>
    </citation>
    <scope>NUCLEOTIDE SEQUENCE [LARGE SCALE GENOMIC DNA]</scope>
    <source>
        <strain evidence="2 3">DSM 26991</strain>
    </source>
</reference>
<sequence>MKTNKDKDRLLKEVLRKSSSESLPFNFTNRMMAQINVEAQKKQKRAAALNVCFLLLASASLIGLSTYLLMTYFSFNIIKSLRNISFSPESGSILGFYFYIGLLVLGLLGLDYYLRKLKQHS</sequence>
<evidence type="ECO:0000256" key="1">
    <source>
        <dbReference type="SAM" id="Phobius"/>
    </source>
</evidence>
<dbReference type="AlphaFoldDB" id="A0A1M5FDZ8"/>
<keyword evidence="3" id="KW-1185">Reference proteome</keyword>
<evidence type="ECO:0000313" key="3">
    <source>
        <dbReference type="Proteomes" id="UP000184509"/>
    </source>
</evidence>
<protein>
    <submittedName>
        <fullName evidence="2">Uncharacterized protein</fullName>
    </submittedName>
</protein>
<keyword evidence="1" id="KW-0812">Transmembrane</keyword>
<keyword evidence="1" id="KW-0472">Membrane</keyword>
<evidence type="ECO:0000313" key="2">
    <source>
        <dbReference type="EMBL" id="SHF89679.1"/>
    </source>
</evidence>
<feature type="transmembrane region" description="Helical" evidence="1">
    <location>
        <begin position="93"/>
        <end position="114"/>
    </location>
</feature>
<accession>A0A1M5FDZ8</accession>
<dbReference type="RefSeq" id="WP_073403335.1">
    <property type="nucleotide sequence ID" value="NZ_FQTV01000016.1"/>
</dbReference>
<dbReference type="OrthoDB" id="1050334at2"/>
<dbReference type="EMBL" id="FQTV01000016">
    <property type="protein sequence ID" value="SHF89679.1"/>
    <property type="molecule type" value="Genomic_DNA"/>
</dbReference>
<dbReference type="Proteomes" id="UP000184509">
    <property type="component" value="Unassembled WGS sequence"/>
</dbReference>
<name>A0A1M5FDZ8_9BACE</name>
<gene>
    <name evidence="2" type="ORF">SAMN05444405_11663</name>
</gene>